<protein>
    <submittedName>
        <fullName evidence="8">DUF3817 domain-containing protein</fullName>
    </submittedName>
</protein>
<evidence type="ECO:0000256" key="4">
    <source>
        <dbReference type="ARBA" id="ARBA00022989"/>
    </source>
</evidence>
<organism evidence="8 9">
    <name type="scientific">Arundinibacter roseus</name>
    <dbReference type="NCBI Taxonomy" id="2070510"/>
    <lineage>
        <taxon>Bacteria</taxon>
        <taxon>Pseudomonadati</taxon>
        <taxon>Bacteroidota</taxon>
        <taxon>Cytophagia</taxon>
        <taxon>Cytophagales</taxon>
        <taxon>Spirosomataceae</taxon>
        <taxon>Arundinibacter</taxon>
    </lineage>
</organism>
<evidence type="ECO:0000256" key="5">
    <source>
        <dbReference type="ARBA" id="ARBA00023136"/>
    </source>
</evidence>
<proteinExistence type="predicted"/>
<dbReference type="Proteomes" id="UP000295706">
    <property type="component" value="Unassembled WGS sequence"/>
</dbReference>
<dbReference type="PANTHER" id="PTHR40077:SF1">
    <property type="entry name" value="MEMBRANE PROTEIN"/>
    <property type="match status" value="1"/>
</dbReference>
<feature type="domain" description="DUF3817" evidence="7">
    <location>
        <begin position="10"/>
        <end position="95"/>
    </location>
</feature>
<evidence type="ECO:0000313" key="9">
    <source>
        <dbReference type="Proteomes" id="UP000295706"/>
    </source>
</evidence>
<comment type="subcellular location">
    <subcellularLocation>
        <location evidence="1">Cell membrane</location>
        <topology evidence="1">Multi-pass membrane protein</topology>
    </subcellularLocation>
</comment>
<evidence type="ECO:0000256" key="6">
    <source>
        <dbReference type="SAM" id="Phobius"/>
    </source>
</evidence>
<dbReference type="GO" id="GO:0005886">
    <property type="term" value="C:plasma membrane"/>
    <property type="evidence" value="ECO:0007669"/>
    <property type="project" value="UniProtKB-SubCell"/>
</dbReference>
<keyword evidence="4 6" id="KW-1133">Transmembrane helix</keyword>
<feature type="transmembrane region" description="Helical" evidence="6">
    <location>
        <begin position="74"/>
        <end position="91"/>
    </location>
</feature>
<evidence type="ECO:0000256" key="2">
    <source>
        <dbReference type="ARBA" id="ARBA00022475"/>
    </source>
</evidence>
<feature type="transmembrane region" description="Helical" evidence="6">
    <location>
        <begin position="45"/>
        <end position="62"/>
    </location>
</feature>
<name>A0A4R4KM62_9BACT</name>
<keyword evidence="9" id="KW-1185">Reference proteome</keyword>
<dbReference type="EMBL" id="SMJU01000001">
    <property type="protein sequence ID" value="TDB69073.1"/>
    <property type="molecule type" value="Genomic_DNA"/>
</dbReference>
<evidence type="ECO:0000256" key="1">
    <source>
        <dbReference type="ARBA" id="ARBA00004651"/>
    </source>
</evidence>
<dbReference type="OrthoDB" id="1121311at2"/>
<sequence length="100" mass="11506">MQKLLMTSLGRLRILAFAEGVSFLVILFITMPLKYYFDYPEANKVVGMAHGVLFVLYIFLVIQVGLEHNWKFKRMALAFLASIIPFGTFWADKHLFQAST</sequence>
<dbReference type="Pfam" id="PF12823">
    <property type="entry name" value="DUF3817"/>
    <property type="match status" value="1"/>
</dbReference>
<keyword evidence="5 6" id="KW-0472">Membrane</keyword>
<dbReference type="RefSeq" id="WP_132113806.1">
    <property type="nucleotide sequence ID" value="NZ_SMJU01000001.1"/>
</dbReference>
<evidence type="ECO:0000313" key="8">
    <source>
        <dbReference type="EMBL" id="TDB69073.1"/>
    </source>
</evidence>
<evidence type="ECO:0000256" key="3">
    <source>
        <dbReference type="ARBA" id="ARBA00022692"/>
    </source>
</evidence>
<keyword evidence="3 6" id="KW-0812">Transmembrane</keyword>
<keyword evidence="2" id="KW-1003">Cell membrane</keyword>
<evidence type="ECO:0000259" key="7">
    <source>
        <dbReference type="Pfam" id="PF12823"/>
    </source>
</evidence>
<feature type="transmembrane region" description="Helical" evidence="6">
    <location>
        <begin position="12"/>
        <end position="33"/>
    </location>
</feature>
<dbReference type="AlphaFoldDB" id="A0A4R4KM62"/>
<gene>
    <name evidence="8" type="ORF">EZE20_01695</name>
</gene>
<reference evidence="8 9" key="1">
    <citation type="submission" date="2019-02" db="EMBL/GenBank/DDBJ databases">
        <title>Arundinibacter roseus gen. nov., sp. nov., a new member of the family Cytophagaceae.</title>
        <authorList>
            <person name="Szuroczki S."/>
            <person name="Khayer B."/>
            <person name="Sproer C."/>
            <person name="Toumi M."/>
            <person name="Szabo A."/>
            <person name="Felfoldi T."/>
            <person name="Schumann P."/>
            <person name="Toth E."/>
        </authorList>
    </citation>
    <scope>NUCLEOTIDE SEQUENCE [LARGE SCALE GENOMIC DNA]</scope>
    <source>
        <strain evidence="8 9">DMA-k-7a</strain>
    </source>
</reference>
<comment type="caution">
    <text evidence="8">The sequence shown here is derived from an EMBL/GenBank/DDBJ whole genome shotgun (WGS) entry which is preliminary data.</text>
</comment>
<dbReference type="InterPro" id="IPR023845">
    <property type="entry name" value="DUF3817_TM"/>
</dbReference>
<dbReference type="NCBIfam" id="TIGR03954">
    <property type="entry name" value="integ_memb_HG"/>
    <property type="match status" value="1"/>
</dbReference>
<dbReference type="PANTHER" id="PTHR40077">
    <property type="entry name" value="MEMBRANE PROTEIN-RELATED"/>
    <property type="match status" value="1"/>
</dbReference>
<accession>A0A4R4KM62</accession>